<evidence type="ECO:0000313" key="1">
    <source>
        <dbReference type="EMBL" id="RNA39974.1"/>
    </source>
</evidence>
<gene>
    <name evidence="1" type="ORF">BpHYR1_012439</name>
</gene>
<sequence>MKSKSRKTYHRLILKTSLPSSYCCESTAGLKYKACCGTGSCCCCGCMDALLVSGTKNLGGS</sequence>
<protein>
    <submittedName>
        <fullName evidence="1">Uncharacterized protein</fullName>
    </submittedName>
</protein>
<organism evidence="1 2">
    <name type="scientific">Brachionus plicatilis</name>
    <name type="common">Marine rotifer</name>
    <name type="synonym">Brachionus muelleri</name>
    <dbReference type="NCBI Taxonomy" id="10195"/>
    <lineage>
        <taxon>Eukaryota</taxon>
        <taxon>Metazoa</taxon>
        <taxon>Spiralia</taxon>
        <taxon>Gnathifera</taxon>
        <taxon>Rotifera</taxon>
        <taxon>Eurotatoria</taxon>
        <taxon>Monogononta</taxon>
        <taxon>Pseudotrocha</taxon>
        <taxon>Ploima</taxon>
        <taxon>Brachionidae</taxon>
        <taxon>Brachionus</taxon>
    </lineage>
</organism>
<proteinExistence type="predicted"/>
<accession>A0A3M7SVW8</accession>
<keyword evidence="2" id="KW-1185">Reference proteome</keyword>
<dbReference type="EMBL" id="REGN01000691">
    <property type="protein sequence ID" value="RNA39974.1"/>
    <property type="molecule type" value="Genomic_DNA"/>
</dbReference>
<evidence type="ECO:0000313" key="2">
    <source>
        <dbReference type="Proteomes" id="UP000276133"/>
    </source>
</evidence>
<dbReference type="Proteomes" id="UP000276133">
    <property type="component" value="Unassembled WGS sequence"/>
</dbReference>
<reference evidence="1 2" key="1">
    <citation type="journal article" date="2018" name="Sci. Rep.">
        <title>Genomic signatures of local adaptation to the degree of environmental predictability in rotifers.</title>
        <authorList>
            <person name="Franch-Gras L."/>
            <person name="Hahn C."/>
            <person name="Garcia-Roger E.M."/>
            <person name="Carmona M.J."/>
            <person name="Serra M."/>
            <person name="Gomez A."/>
        </authorList>
    </citation>
    <scope>NUCLEOTIDE SEQUENCE [LARGE SCALE GENOMIC DNA]</scope>
    <source>
        <strain evidence="1">HYR1</strain>
    </source>
</reference>
<comment type="caution">
    <text evidence="1">The sequence shown here is derived from an EMBL/GenBank/DDBJ whole genome shotgun (WGS) entry which is preliminary data.</text>
</comment>
<name>A0A3M7SVW8_BRAPC</name>
<dbReference type="AlphaFoldDB" id="A0A3M7SVW8"/>